<feature type="region of interest" description="Disordered" evidence="1">
    <location>
        <begin position="1"/>
        <end position="40"/>
    </location>
</feature>
<dbReference type="AlphaFoldDB" id="A0A1V4D9S6"/>
<comment type="caution">
    <text evidence="2">The sequence shown here is derived from an EMBL/GenBank/DDBJ whole genome shotgun (WGS) entry which is preliminary data.</text>
</comment>
<dbReference type="RefSeq" id="WP_046085048.1">
    <property type="nucleotide sequence ID" value="NZ_LAKD02000013.1"/>
</dbReference>
<organism evidence="2 3">
    <name type="scientific">Streptomyces antioxidans</name>
    <dbReference type="NCBI Taxonomy" id="1507734"/>
    <lineage>
        <taxon>Bacteria</taxon>
        <taxon>Bacillati</taxon>
        <taxon>Actinomycetota</taxon>
        <taxon>Actinomycetes</taxon>
        <taxon>Kitasatosporales</taxon>
        <taxon>Streptomycetaceae</taxon>
        <taxon>Streptomyces</taxon>
    </lineage>
</organism>
<proteinExistence type="predicted"/>
<accession>A0A1V4D9S6</accession>
<protein>
    <submittedName>
        <fullName evidence="2">Uncharacterized protein</fullName>
    </submittedName>
</protein>
<keyword evidence="3" id="KW-1185">Reference proteome</keyword>
<evidence type="ECO:0000313" key="2">
    <source>
        <dbReference type="EMBL" id="OPF82373.1"/>
    </source>
</evidence>
<evidence type="ECO:0000313" key="3">
    <source>
        <dbReference type="Proteomes" id="UP000033615"/>
    </source>
</evidence>
<reference evidence="2" key="1">
    <citation type="submission" date="2016-12" db="EMBL/GenBank/DDBJ databases">
        <title>Genome sequence of Streptomyces antioxidans MUSC 164.</title>
        <authorList>
            <person name="Lee L.-H."/>
            <person name="Ser H.-L."/>
        </authorList>
    </citation>
    <scope>NUCLEOTIDE SEQUENCE [LARGE SCALE GENOMIC DNA]</scope>
    <source>
        <strain evidence="2">MUSC 164</strain>
    </source>
</reference>
<sequence>MTDRDRPFPRTASHTTARVRADTPPDDAVPVTRGAGTHPISVTNAGIRRCMTVARGTTVRGMSRGAWASRGHLRFMVPFPKYWGNGL</sequence>
<dbReference type="Proteomes" id="UP000033615">
    <property type="component" value="Unassembled WGS sequence"/>
</dbReference>
<dbReference type="EMBL" id="LAKD02000013">
    <property type="protein sequence ID" value="OPF82373.1"/>
    <property type="molecule type" value="Genomic_DNA"/>
</dbReference>
<evidence type="ECO:0000256" key="1">
    <source>
        <dbReference type="SAM" id="MobiDB-lite"/>
    </source>
</evidence>
<gene>
    <name evidence="2" type="ORF">VT50_0207505</name>
</gene>
<name>A0A1V4D9S6_9ACTN</name>